<protein>
    <submittedName>
        <fullName evidence="2">Uncharacterized protein</fullName>
    </submittedName>
</protein>
<evidence type="ECO:0000256" key="1">
    <source>
        <dbReference type="SAM" id="MobiDB-lite"/>
    </source>
</evidence>
<dbReference type="AlphaFoldDB" id="A0A0E9RVD8"/>
<proteinExistence type="predicted"/>
<feature type="region of interest" description="Disordered" evidence="1">
    <location>
        <begin position="36"/>
        <end position="59"/>
    </location>
</feature>
<reference evidence="2" key="1">
    <citation type="submission" date="2014-11" db="EMBL/GenBank/DDBJ databases">
        <authorList>
            <person name="Amaro Gonzalez C."/>
        </authorList>
    </citation>
    <scope>NUCLEOTIDE SEQUENCE</scope>
</reference>
<sequence length="59" mass="6737">MSCGPKPCLYKRGSFQTFGNGWDSCWQCLDFRNPKKGGTSRIFQPPLKAKNPSKKKRTK</sequence>
<name>A0A0E9RVD8_ANGAN</name>
<organism evidence="2">
    <name type="scientific">Anguilla anguilla</name>
    <name type="common">European freshwater eel</name>
    <name type="synonym">Muraena anguilla</name>
    <dbReference type="NCBI Taxonomy" id="7936"/>
    <lineage>
        <taxon>Eukaryota</taxon>
        <taxon>Metazoa</taxon>
        <taxon>Chordata</taxon>
        <taxon>Craniata</taxon>
        <taxon>Vertebrata</taxon>
        <taxon>Euteleostomi</taxon>
        <taxon>Actinopterygii</taxon>
        <taxon>Neopterygii</taxon>
        <taxon>Teleostei</taxon>
        <taxon>Anguilliformes</taxon>
        <taxon>Anguillidae</taxon>
        <taxon>Anguilla</taxon>
    </lineage>
</organism>
<evidence type="ECO:0000313" key="2">
    <source>
        <dbReference type="EMBL" id="JAH32455.1"/>
    </source>
</evidence>
<reference evidence="2" key="2">
    <citation type="journal article" date="2015" name="Fish Shellfish Immunol.">
        <title>Early steps in the European eel (Anguilla anguilla)-Vibrio vulnificus interaction in the gills: Role of the RtxA13 toxin.</title>
        <authorList>
            <person name="Callol A."/>
            <person name="Pajuelo D."/>
            <person name="Ebbesson L."/>
            <person name="Teles M."/>
            <person name="MacKenzie S."/>
            <person name="Amaro C."/>
        </authorList>
    </citation>
    <scope>NUCLEOTIDE SEQUENCE</scope>
</reference>
<dbReference type="EMBL" id="GBXM01076122">
    <property type="protein sequence ID" value="JAH32455.1"/>
    <property type="molecule type" value="Transcribed_RNA"/>
</dbReference>
<accession>A0A0E9RVD8</accession>